<evidence type="ECO:0000256" key="5">
    <source>
        <dbReference type="ARBA" id="ARBA00054854"/>
    </source>
</evidence>
<dbReference type="OrthoDB" id="277288at2759"/>
<evidence type="ECO:0000256" key="2">
    <source>
        <dbReference type="ARBA" id="ARBA00022664"/>
    </source>
</evidence>
<evidence type="ECO:0000313" key="8">
    <source>
        <dbReference type="EMBL" id="EIE20931.1"/>
    </source>
</evidence>
<dbReference type="FunFam" id="3.90.79.10:FF:000020">
    <property type="entry name" value="Pre-mRNA cleavage factor Im subunit 2"/>
    <property type="match status" value="1"/>
</dbReference>
<reference evidence="8 9" key="1">
    <citation type="journal article" date="2012" name="Genome Biol.">
        <title>The genome of the polar eukaryotic microalga coccomyxa subellipsoidea reveals traits of cold adaptation.</title>
        <authorList>
            <person name="Blanc G."/>
            <person name="Agarkova I."/>
            <person name="Grimwood J."/>
            <person name="Kuo A."/>
            <person name="Brueggeman A."/>
            <person name="Dunigan D."/>
            <person name="Gurnon J."/>
            <person name="Ladunga I."/>
            <person name="Lindquist E."/>
            <person name="Lucas S."/>
            <person name="Pangilinan J."/>
            <person name="Proschold T."/>
            <person name="Salamov A."/>
            <person name="Schmutz J."/>
            <person name="Weeks D."/>
            <person name="Yamada T."/>
            <person name="Claverie J.M."/>
            <person name="Grigoriev I."/>
            <person name="Van Etten J."/>
            <person name="Lomsadze A."/>
            <person name="Borodovsky M."/>
        </authorList>
    </citation>
    <scope>NUCLEOTIDE SEQUENCE [LARGE SCALE GENOMIC DNA]</scope>
    <source>
        <strain evidence="8 9">C-169</strain>
    </source>
</reference>
<gene>
    <name evidence="8" type="ORF">COCSUDRAFT_18071</name>
</gene>
<evidence type="ECO:0000313" key="9">
    <source>
        <dbReference type="Proteomes" id="UP000007264"/>
    </source>
</evidence>
<comment type="subcellular location">
    <subcellularLocation>
        <location evidence="6">Nucleus</location>
    </subcellularLocation>
    <text evidence="6">In punctate subnuclear structures localized adjacent to nuclear speckles, called paraspeckles.</text>
</comment>
<evidence type="ECO:0000256" key="6">
    <source>
        <dbReference type="PIRNR" id="PIRNR017888"/>
    </source>
</evidence>
<dbReference type="SUPFAM" id="SSF55811">
    <property type="entry name" value="Nudix"/>
    <property type="match status" value="1"/>
</dbReference>
<dbReference type="STRING" id="574566.I0YRB2"/>
<dbReference type="eggNOG" id="KOG1689">
    <property type="taxonomic scope" value="Eukaryota"/>
</dbReference>
<comment type="subunit">
    <text evidence="6">Homodimer. Component of the cleavage factor Im (CFIm) complex.</text>
</comment>
<evidence type="ECO:0000259" key="7">
    <source>
        <dbReference type="PROSITE" id="PS51462"/>
    </source>
</evidence>
<comment type="similarity">
    <text evidence="1 6">Belongs to the Nudix hydrolase family. CPSF5 subfamily.</text>
</comment>
<dbReference type="PIRSF" id="PIRSF017888">
    <property type="entry name" value="CPSF-25"/>
    <property type="match status" value="1"/>
</dbReference>
<dbReference type="Proteomes" id="UP000007264">
    <property type="component" value="Unassembled WGS sequence"/>
</dbReference>
<dbReference type="Gene3D" id="3.90.79.10">
    <property type="entry name" value="Nucleoside Triphosphate Pyrophosphohydrolase"/>
    <property type="match status" value="1"/>
</dbReference>
<keyword evidence="9" id="KW-1185">Reference proteome</keyword>
<dbReference type="PANTHER" id="PTHR13047">
    <property type="entry name" value="PRE-MRNA CLEAVAGE FACTOR IM, 25KD SUBUNIT"/>
    <property type="match status" value="1"/>
</dbReference>
<protein>
    <recommendedName>
        <fullName evidence="6">Pre-mRNA cleavage factor Im 25 kDa subunit</fullName>
    </recommendedName>
</protein>
<dbReference type="CDD" id="cd18871">
    <property type="entry name" value="NUDIX_Cfim25_Nudt21"/>
    <property type="match status" value="1"/>
</dbReference>
<keyword evidence="3 6" id="KW-0694">RNA-binding</keyword>
<sequence length="223" mass="25090">MAGIQNAITIYPVANYNFGSKAAKTEKDTNVQARLSRWEEKYKKEGVRRSVDAVLLVWEHNHPHVLLLQLGTSFFKLPGGRLRPGEDEKMGLRRKLENNLSPEAASLAHPWDIGQCIATYWRPNFDMTLYPYLPAHITRPKEVKKLYLISLPEKCYLAVPRNAKLIAVPLFELYENTARFGMVISALPHILSRFKLTLAGSPLAILQPETPSGGPEGEQQQSG</sequence>
<dbReference type="PROSITE" id="PS51462">
    <property type="entry name" value="NUDIX"/>
    <property type="match status" value="1"/>
</dbReference>
<evidence type="ECO:0000256" key="1">
    <source>
        <dbReference type="ARBA" id="ARBA00009710"/>
    </source>
</evidence>
<feature type="domain" description="Nudix hydrolase" evidence="7">
    <location>
        <begin position="46"/>
        <end position="172"/>
    </location>
</feature>
<dbReference type="AlphaFoldDB" id="I0YRB2"/>
<evidence type="ECO:0000256" key="3">
    <source>
        <dbReference type="ARBA" id="ARBA00022884"/>
    </source>
</evidence>
<dbReference type="InterPro" id="IPR015797">
    <property type="entry name" value="NUDIX_hydrolase-like_dom_sf"/>
</dbReference>
<comment type="function">
    <text evidence="5">Component of the cleavage factor Im (CFIm) complex that plays a key role in pre-mRNA 3'-processing. Involved in association with CPSF6 or CPSF7 in pre-MRNA 3'-end poly(A) site cleavage and poly(A) addition. NUDT21/CPSF5 binds to cleavage and polyadenylation RNA substrates. The homodimer mediates simultaneous sequence-specific recognition of two 5'-UGUA-3' elements within the pre-mRNA. Binds to, but does not hydrolyze mono- and di-adenosine nucleotides. May have a role in mRNA export.</text>
</comment>
<keyword evidence="4 6" id="KW-0539">Nucleus</keyword>
<comment type="caution">
    <text evidence="8">The sequence shown here is derived from an EMBL/GenBank/DDBJ whole genome shotgun (WGS) entry which is preliminary data.</text>
</comment>
<organism evidence="8 9">
    <name type="scientific">Coccomyxa subellipsoidea (strain C-169)</name>
    <name type="common">Green microalga</name>
    <dbReference type="NCBI Taxonomy" id="574566"/>
    <lineage>
        <taxon>Eukaryota</taxon>
        <taxon>Viridiplantae</taxon>
        <taxon>Chlorophyta</taxon>
        <taxon>core chlorophytes</taxon>
        <taxon>Trebouxiophyceae</taxon>
        <taxon>Trebouxiophyceae incertae sedis</taxon>
        <taxon>Coccomyxaceae</taxon>
        <taxon>Coccomyxa</taxon>
        <taxon>Coccomyxa subellipsoidea</taxon>
    </lineage>
</organism>
<dbReference type="InterPro" id="IPR016706">
    <property type="entry name" value="Cleav_polyA_spec_factor_su5"/>
</dbReference>
<dbReference type="KEGG" id="csl:COCSUDRAFT_18071"/>
<name>I0YRB2_COCSC</name>
<dbReference type="Pfam" id="PF13869">
    <property type="entry name" value="NUDIX_2"/>
    <property type="match status" value="1"/>
</dbReference>
<dbReference type="GO" id="GO:0005849">
    <property type="term" value="C:mRNA cleavage factor complex"/>
    <property type="evidence" value="ECO:0007669"/>
    <property type="project" value="UniProtKB-UniRule"/>
</dbReference>
<proteinExistence type="inferred from homology"/>
<dbReference type="RefSeq" id="XP_005645475.1">
    <property type="nucleotide sequence ID" value="XM_005645418.1"/>
</dbReference>
<dbReference type="GeneID" id="17038910"/>
<dbReference type="EMBL" id="AGSI01000014">
    <property type="protein sequence ID" value="EIE20931.1"/>
    <property type="molecule type" value="Genomic_DNA"/>
</dbReference>
<evidence type="ECO:0000256" key="4">
    <source>
        <dbReference type="ARBA" id="ARBA00023242"/>
    </source>
</evidence>
<dbReference type="GO" id="GO:0003729">
    <property type="term" value="F:mRNA binding"/>
    <property type="evidence" value="ECO:0007669"/>
    <property type="project" value="UniProtKB-UniRule"/>
</dbReference>
<dbReference type="InterPro" id="IPR000086">
    <property type="entry name" value="NUDIX_hydrolase_dom"/>
</dbReference>
<dbReference type="GO" id="GO:0031124">
    <property type="term" value="P:mRNA 3'-end processing"/>
    <property type="evidence" value="ECO:0007669"/>
    <property type="project" value="InterPro"/>
</dbReference>
<accession>I0YRB2</accession>
<keyword evidence="2 6" id="KW-0507">mRNA processing</keyword>